<name>A0A4P2VKX0_FLUSA</name>
<keyword evidence="3" id="KW-1185">Reference proteome</keyword>
<dbReference type="AlphaFoldDB" id="A0A4P2VKX0"/>
<dbReference type="EMBL" id="AP019368">
    <property type="protein sequence ID" value="BBH52564.1"/>
    <property type="molecule type" value="Genomic_DNA"/>
</dbReference>
<organism evidence="2 3">
    <name type="scientific">Fluviispira sanaruensis</name>
    <dbReference type="NCBI Taxonomy" id="2493639"/>
    <lineage>
        <taxon>Bacteria</taxon>
        <taxon>Pseudomonadati</taxon>
        <taxon>Bdellovibrionota</taxon>
        <taxon>Oligoflexia</taxon>
        <taxon>Silvanigrellales</taxon>
        <taxon>Silvanigrellaceae</taxon>
        <taxon>Fluviispira</taxon>
    </lineage>
</organism>
<feature type="chain" id="PRO_5020870683" evidence="1">
    <location>
        <begin position="20"/>
        <end position="114"/>
    </location>
</feature>
<dbReference type="KEGG" id="sbf:JCM31447_10050"/>
<feature type="signal peptide" evidence="1">
    <location>
        <begin position="1"/>
        <end position="19"/>
    </location>
</feature>
<evidence type="ECO:0000256" key="1">
    <source>
        <dbReference type="SAM" id="SignalP"/>
    </source>
</evidence>
<dbReference type="Proteomes" id="UP000291236">
    <property type="component" value="Chromosome"/>
</dbReference>
<evidence type="ECO:0000313" key="3">
    <source>
        <dbReference type="Proteomes" id="UP000291236"/>
    </source>
</evidence>
<dbReference type="OrthoDB" id="5875472at2"/>
<keyword evidence="1" id="KW-0732">Signal</keyword>
<reference evidence="2 3" key="1">
    <citation type="submission" date="2018-12" db="EMBL/GenBank/DDBJ databases">
        <title>Rubrispira sanarue gen. nov., sp., nov., a member of the order Silvanigrellales, isolated from a brackish lake in Hamamatsu Japan.</title>
        <authorList>
            <person name="Maejima Y."/>
            <person name="Iino T."/>
            <person name="Muraguchi Y."/>
            <person name="Fukuda K."/>
            <person name="Nojiri H."/>
            <person name="Ohkuma M."/>
            <person name="Moriuchi R."/>
            <person name="Dohra H."/>
            <person name="Kimbara K."/>
            <person name="Shintani M."/>
        </authorList>
    </citation>
    <scope>NUCLEOTIDE SEQUENCE [LARGE SCALE GENOMIC DNA]</scope>
    <source>
        <strain evidence="2 3">RF1110005</strain>
    </source>
</reference>
<proteinExistence type="predicted"/>
<accession>A0A4P2VKX0</accession>
<evidence type="ECO:0000313" key="2">
    <source>
        <dbReference type="EMBL" id="BBH52564.1"/>
    </source>
</evidence>
<gene>
    <name evidence="2" type="ORF">JCM31447_10050</name>
</gene>
<dbReference type="RefSeq" id="WP_130607176.1">
    <property type="nucleotide sequence ID" value="NZ_AP019368.1"/>
</dbReference>
<protein>
    <submittedName>
        <fullName evidence="2">Uncharacterized protein</fullName>
    </submittedName>
</protein>
<sequence length="114" mass="13669">MFKKSLILFSVLVMSQASADESITTYAYCDPYDKNEQWRWATDESNQAIKVNGYWKLFYFKGDYSSITNLNPSYYRFIITPQEFIRVKKYCKKNEIIRPADSSLSKWYYFNIKD</sequence>